<proteinExistence type="inferred from homology"/>
<keyword evidence="7" id="KW-1185">Reference proteome</keyword>
<dbReference type="GO" id="GO:0032993">
    <property type="term" value="C:protein-DNA complex"/>
    <property type="evidence" value="ECO:0007669"/>
    <property type="project" value="TreeGrafter"/>
</dbReference>
<name>A0A1S8GS73_9PROT</name>
<dbReference type="EMBL" id="JATM01000001">
    <property type="protein sequence ID" value="OOL19893.1"/>
    <property type="molecule type" value="Genomic_DNA"/>
</dbReference>
<evidence type="ECO:0000256" key="1">
    <source>
        <dbReference type="ARBA" id="ARBA00009437"/>
    </source>
</evidence>
<comment type="caution">
    <text evidence="6">The sequence shown here is derived from an EMBL/GenBank/DDBJ whole genome shotgun (WGS) entry which is preliminary data.</text>
</comment>
<evidence type="ECO:0000256" key="4">
    <source>
        <dbReference type="ARBA" id="ARBA00023163"/>
    </source>
</evidence>
<keyword evidence="2" id="KW-0805">Transcription regulation</keyword>
<comment type="similarity">
    <text evidence="1">Belongs to the LysR transcriptional regulatory family.</text>
</comment>
<sequence>MDIRHFRYFVTIAETGNITKAAEKLGMEQPPLSQQIRRLESSLGVSLFRRQPRGVSLTEAGLALLPHARLILDLRRQFIEDAHGLAQGKKGHLRIGLAGAVPLLPSIPFAIRQFSNIAPGVTLSLEESNTPALCEALLSYRMDITILRPPVPDQANVRVIPLLDEPTLIALPKGHPFTNLPEIHLSRLAAEPLIIFPRELGPGFFDAILAAYRDAGITPSLGQQAPQIAGTIPLVAAGLGVSIVPQSLHQLHTGGVTFHKIARPAPHAALAIGIRMGEQPPLIHHFITVLQQACKTHMELPA</sequence>
<evidence type="ECO:0000259" key="5">
    <source>
        <dbReference type="PROSITE" id="PS50931"/>
    </source>
</evidence>
<dbReference type="PANTHER" id="PTHR30346:SF30">
    <property type="entry name" value="SMALL NEUTRAL PROTEASE REGULATORY PROTEIN"/>
    <property type="match status" value="1"/>
</dbReference>
<dbReference type="InterPro" id="IPR036388">
    <property type="entry name" value="WH-like_DNA-bd_sf"/>
</dbReference>
<dbReference type="FunFam" id="1.10.10.10:FF:000001">
    <property type="entry name" value="LysR family transcriptional regulator"/>
    <property type="match status" value="1"/>
</dbReference>
<dbReference type="RefSeq" id="WP_077395701.1">
    <property type="nucleotide sequence ID" value="NZ_JATM01000001.1"/>
</dbReference>
<dbReference type="InterPro" id="IPR000847">
    <property type="entry name" value="LysR_HTH_N"/>
</dbReference>
<keyword evidence="3" id="KW-0238">DNA-binding</keyword>
<gene>
    <name evidence="6" type="ORF">AL01_02780</name>
</gene>
<dbReference type="PROSITE" id="PS50931">
    <property type="entry name" value="HTH_LYSR"/>
    <property type="match status" value="1"/>
</dbReference>
<dbReference type="PANTHER" id="PTHR30346">
    <property type="entry name" value="TRANSCRIPTIONAL DUAL REGULATOR HCAR-RELATED"/>
    <property type="match status" value="1"/>
</dbReference>
<evidence type="ECO:0000256" key="2">
    <source>
        <dbReference type="ARBA" id="ARBA00023015"/>
    </source>
</evidence>
<dbReference type="Proteomes" id="UP000200980">
    <property type="component" value="Unassembled WGS sequence"/>
</dbReference>
<organism evidence="6 7">
    <name type="scientific">Bombella intestini</name>
    <dbReference type="NCBI Taxonomy" id="1539051"/>
    <lineage>
        <taxon>Bacteria</taxon>
        <taxon>Pseudomonadati</taxon>
        <taxon>Pseudomonadota</taxon>
        <taxon>Alphaproteobacteria</taxon>
        <taxon>Acetobacterales</taxon>
        <taxon>Acetobacteraceae</taxon>
        <taxon>Bombella</taxon>
    </lineage>
</organism>
<dbReference type="PRINTS" id="PR00039">
    <property type="entry name" value="HTHLYSR"/>
</dbReference>
<evidence type="ECO:0000256" key="3">
    <source>
        <dbReference type="ARBA" id="ARBA00023125"/>
    </source>
</evidence>
<dbReference type="GO" id="GO:0003677">
    <property type="term" value="F:DNA binding"/>
    <property type="evidence" value="ECO:0007669"/>
    <property type="project" value="UniProtKB-KW"/>
</dbReference>
<dbReference type="Gene3D" id="3.40.190.10">
    <property type="entry name" value="Periplasmic binding protein-like II"/>
    <property type="match status" value="2"/>
</dbReference>
<dbReference type="Gene3D" id="1.10.10.10">
    <property type="entry name" value="Winged helix-like DNA-binding domain superfamily/Winged helix DNA-binding domain"/>
    <property type="match status" value="1"/>
</dbReference>
<dbReference type="GO" id="GO:0003700">
    <property type="term" value="F:DNA-binding transcription factor activity"/>
    <property type="evidence" value="ECO:0007669"/>
    <property type="project" value="InterPro"/>
</dbReference>
<evidence type="ECO:0000313" key="7">
    <source>
        <dbReference type="Proteomes" id="UP000200980"/>
    </source>
</evidence>
<dbReference type="Pfam" id="PF03466">
    <property type="entry name" value="LysR_substrate"/>
    <property type="match status" value="1"/>
</dbReference>
<dbReference type="AlphaFoldDB" id="A0A1S8GS73"/>
<reference evidence="6 7" key="1">
    <citation type="journal article" date="2016" name="PLoS ONE">
        <title>Whole-Genome Sequence Analysis of Bombella intestini LMG 28161T, a Novel Acetic Acid Bacterium Isolated from the Crop of a Red-Tailed Bumble Bee, Bombus lapidarius.</title>
        <authorList>
            <person name="Li L."/>
            <person name="Illeghems K."/>
            <person name="Van Kerrebroeck S."/>
            <person name="Borremans W."/>
            <person name="Cleenwerck I."/>
            <person name="Smagghe G."/>
            <person name="De Vuyst L."/>
            <person name="Vandamme P."/>
        </authorList>
    </citation>
    <scope>NUCLEOTIDE SEQUENCE [LARGE SCALE GENOMIC DNA]</scope>
    <source>
        <strain evidence="6 7">R-52487</strain>
    </source>
</reference>
<protein>
    <submittedName>
        <fullName evidence="6">LysR family transcriptional regulator</fullName>
    </submittedName>
</protein>
<accession>A0A1S8GS73</accession>
<dbReference type="InterPro" id="IPR005119">
    <property type="entry name" value="LysR_subst-bd"/>
</dbReference>
<dbReference type="STRING" id="1539051.AL01_02780"/>
<keyword evidence="4" id="KW-0804">Transcription</keyword>
<dbReference type="Pfam" id="PF00126">
    <property type="entry name" value="HTH_1"/>
    <property type="match status" value="1"/>
</dbReference>
<dbReference type="OrthoDB" id="9811588at2"/>
<dbReference type="SUPFAM" id="SSF46785">
    <property type="entry name" value="Winged helix' DNA-binding domain"/>
    <property type="match status" value="1"/>
</dbReference>
<dbReference type="InterPro" id="IPR036390">
    <property type="entry name" value="WH_DNA-bd_sf"/>
</dbReference>
<dbReference type="SUPFAM" id="SSF53850">
    <property type="entry name" value="Periplasmic binding protein-like II"/>
    <property type="match status" value="1"/>
</dbReference>
<evidence type="ECO:0000313" key="6">
    <source>
        <dbReference type="EMBL" id="OOL19893.1"/>
    </source>
</evidence>
<feature type="domain" description="HTH lysR-type" evidence="5">
    <location>
        <begin position="1"/>
        <end position="58"/>
    </location>
</feature>